<keyword evidence="3" id="KW-1185">Reference proteome</keyword>
<feature type="compositionally biased region" description="Basic residues" evidence="1">
    <location>
        <begin position="36"/>
        <end position="45"/>
    </location>
</feature>
<name>A0ABR1XEC0_9PEZI</name>
<evidence type="ECO:0000313" key="2">
    <source>
        <dbReference type="EMBL" id="KAK8095046.1"/>
    </source>
</evidence>
<protein>
    <submittedName>
        <fullName evidence="2">Uncharacterized protein</fullName>
    </submittedName>
</protein>
<feature type="region of interest" description="Disordered" evidence="1">
    <location>
        <begin position="1"/>
        <end position="47"/>
    </location>
</feature>
<dbReference type="Proteomes" id="UP001433268">
    <property type="component" value="Unassembled WGS sequence"/>
</dbReference>
<feature type="compositionally biased region" description="Low complexity" evidence="1">
    <location>
        <begin position="8"/>
        <end position="22"/>
    </location>
</feature>
<dbReference type="EMBL" id="JAQQWN010000002">
    <property type="protein sequence ID" value="KAK8095046.1"/>
    <property type="molecule type" value="Genomic_DNA"/>
</dbReference>
<proteinExistence type="predicted"/>
<evidence type="ECO:0000256" key="1">
    <source>
        <dbReference type="SAM" id="MobiDB-lite"/>
    </source>
</evidence>
<reference evidence="2 3" key="1">
    <citation type="submission" date="2023-01" db="EMBL/GenBank/DDBJ databases">
        <title>Analysis of 21 Apiospora genomes using comparative genomics revels a genus with tremendous synthesis potential of carbohydrate active enzymes and secondary metabolites.</title>
        <authorList>
            <person name="Sorensen T."/>
        </authorList>
    </citation>
    <scope>NUCLEOTIDE SEQUENCE [LARGE SCALE GENOMIC DNA]</scope>
    <source>
        <strain evidence="2 3">CBS 114990</strain>
    </source>
</reference>
<evidence type="ECO:0000313" key="3">
    <source>
        <dbReference type="Proteomes" id="UP001433268"/>
    </source>
</evidence>
<gene>
    <name evidence="2" type="ORF">PG997_001731</name>
</gene>
<sequence>MSSIPAISRAARTPAPTSAAAARSRDRASGPCPARSTRRSGRHYRRSFEATRIVARGGAAGSGANAASSGRQIRWLPWRLSSLPPLASDSGLDGALPVLFPSSRGSSYRNHTCKATSRPPKLWYALLVYPPLTGTSFSTIKDTKRLL</sequence>
<accession>A0ABR1XEC0</accession>
<organism evidence="2 3">
    <name type="scientific">Apiospora hydei</name>
    <dbReference type="NCBI Taxonomy" id="1337664"/>
    <lineage>
        <taxon>Eukaryota</taxon>
        <taxon>Fungi</taxon>
        <taxon>Dikarya</taxon>
        <taxon>Ascomycota</taxon>
        <taxon>Pezizomycotina</taxon>
        <taxon>Sordariomycetes</taxon>
        <taxon>Xylariomycetidae</taxon>
        <taxon>Amphisphaeriales</taxon>
        <taxon>Apiosporaceae</taxon>
        <taxon>Apiospora</taxon>
    </lineage>
</organism>
<comment type="caution">
    <text evidence="2">The sequence shown here is derived from an EMBL/GenBank/DDBJ whole genome shotgun (WGS) entry which is preliminary data.</text>
</comment>
<dbReference type="GeneID" id="92039106"/>
<dbReference type="RefSeq" id="XP_066675819.1">
    <property type="nucleotide sequence ID" value="XM_066806046.1"/>
</dbReference>